<name>A0A0M0I4V7_9VIBR</name>
<dbReference type="RefSeq" id="WP_053407617.1">
    <property type="nucleotide sequence ID" value="NZ_DAIPHI010000015.1"/>
</dbReference>
<protein>
    <recommendedName>
        <fullName evidence="9">Lysoplasmalogenase</fullName>
    </recommendedName>
</protein>
<dbReference type="PANTHER" id="PTHR31885">
    <property type="entry name" value="GH04784P"/>
    <property type="match status" value="1"/>
</dbReference>
<keyword evidence="4 6" id="KW-1133">Transmembrane helix</keyword>
<dbReference type="OrthoDB" id="5592477at2"/>
<keyword evidence="5 6" id="KW-0472">Membrane</keyword>
<evidence type="ECO:0000256" key="2">
    <source>
        <dbReference type="ARBA" id="ARBA00007375"/>
    </source>
</evidence>
<comment type="caution">
    <text evidence="7">The sequence shown here is derived from an EMBL/GenBank/DDBJ whole genome shotgun (WGS) entry which is preliminary data.</text>
</comment>
<feature type="transmembrane region" description="Helical" evidence="6">
    <location>
        <begin position="187"/>
        <end position="208"/>
    </location>
</feature>
<evidence type="ECO:0000256" key="4">
    <source>
        <dbReference type="ARBA" id="ARBA00022989"/>
    </source>
</evidence>
<accession>A0A0M0I4V7</accession>
<feature type="transmembrane region" description="Helical" evidence="6">
    <location>
        <begin position="155"/>
        <end position="175"/>
    </location>
</feature>
<dbReference type="AlphaFoldDB" id="A0A0M0I4V7"/>
<feature type="transmembrane region" description="Helical" evidence="6">
    <location>
        <begin position="102"/>
        <end position="123"/>
    </location>
</feature>
<feature type="transmembrane region" description="Helical" evidence="6">
    <location>
        <begin position="130"/>
        <end position="149"/>
    </location>
</feature>
<evidence type="ECO:0000256" key="3">
    <source>
        <dbReference type="ARBA" id="ARBA00022692"/>
    </source>
</evidence>
<evidence type="ECO:0000256" key="1">
    <source>
        <dbReference type="ARBA" id="ARBA00004141"/>
    </source>
</evidence>
<organism evidence="7 8">
    <name type="scientific">Vibrio hepatarius</name>
    <dbReference type="NCBI Taxonomy" id="171383"/>
    <lineage>
        <taxon>Bacteria</taxon>
        <taxon>Pseudomonadati</taxon>
        <taxon>Pseudomonadota</taxon>
        <taxon>Gammaproteobacteria</taxon>
        <taxon>Vibrionales</taxon>
        <taxon>Vibrionaceae</taxon>
        <taxon>Vibrio</taxon>
        <taxon>Vibrio oreintalis group</taxon>
    </lineage>
</organism>
<dbReference type="STRING" id="171383.AKJ31_03120"/>
<evidence type="ECO:0008006" key="9">
    <source>
        <dbReference type="Google" id="ProtNLM"/>
    </source>
</evidence>
<sequence length="215" mass="24126">MWLIIVLLCVVHVWSIDKKYRWIFYLSKATPVFLMSALVLVDSPNSQDYAYWIGVGLIASAIGDLFLMHPKDKFIEGLSCFLCAHILYSYAFFTQIEQPLTLWLPAVLFSVGLIVYLLLLPTLDNMKLPVAVYTSAILVMAWGATEVWLEAEHPLAAYGAMGAFIFIVSDLVLAIDRFRTTSAFSRHVVMVTYYTAQVLLTLSALGIYRPTLSIG</sequence>
<dbReference type="PATRIC" id="fig|171383.3.peg.637"/>
<dbReference type="GO" id="GO:0016020">
    <property type="term" value="C:membrane"/>
    <property type="evidence" value="ECO:0007669"/>
    <property type="project" value="UniProtKB-SubCell"/>
</dbReference>
<reference evidence="8" key="1">
    <citation type="submission" date="2015-08" db="EMBL/GenBank/DDBJ databases">
        <title>Vibrio galatheae sp. nov., a novel member of the Vibrionaceae family isolated from the Solomon Islands.</title>
        <authorList>
            <person name="Giubergia S."/>
            <person name="Machado H."/>
            <person name="Mateiu R.V."/>
            <person name="Gram L."/>
        </authorList>
    </citation>
    <scope>NUCLEOTIDE SEQUENCE [LARGE SCALE GENOMIC DNA]</scope>
    <source>
        <strain evidence="8">DSM 19134</strain>
    </source>
</reference>
<dbReference type="PANTHER" id="PTHR31885:SF6">
    <property type="entry name" value="GH04784P"/>
    <property type="match status" value="1"/>
</dbReference>
<dbReference type="GO" id="GO:0016787">
    <property type="term" value="F:hydrolase activity"/>
    <property type="evidence" value="ECO:0007669"/>
    <property type="project" value="TreeGrafter"/>
</dbReference>
<feature type="transmembrane region" description="Helical" evidence="6">
    <location>
        <begin position="49"/>
        <end position="67"/>
    </location>
</feature>
<keyword evidence="3 6" id="KW-0812">Transmembrane</keyword>
<dbReference type="EMBL" id="LHPI01000001">
    <property type="protein sequence ID" value="KOO09361.1"/>
    <property type="molecule type" value="Genomic_DNA"/>
</dbReference>
<evidence type="ECO:0000313" key="8">
    <source>
        <dbReference type="Proteomes" id="UP000037530"/>
    </source>
</evidence>
<dbReference type="InterPro" id="IPR012506">
    <property type="entry name" value="TMEM86B-like"/>
</dbReference>
<feature type="transmembrane region" description="Helical" evidence="6">
    <location>
        <begin position="74"/>
        <end position="96"/>
    </location>
</feature>
<evidence type="ECO:0000256" key="6">
    <source>
        <dbReference type="SAM" id="Phobius"/>
    </source>
</evidence>
<evidence type="ECO:0000256" key="5">
    <source>
        <dbReference type="ARBA" id="ARBA00023136"/>
    </source>
</evidence>
<dbReference type="Proteomes" id="UP000037530">
    <property type="component" value="Unassembled WGS sequence"/>
</dbReference>
<dbReference type="Pfam" id="PF07947">
    <property type="entry name" value="YhhN"/>
    <property type="match status" value="1"/>
</dbReference>
<comment type="subcellular location">
    <subcellularLocation>
        <location evidence="1">Membrane</location>
        <topology evidence="1">Multi-pass membrane protein</topology>
    </subcellularLocation>
</comment>
<proteinExistence type="inferred from homology"/>
<comment type="similarity">
    <text evidence="2">Belongs to the TMEM86 family.</text>
</comment>
<evidence type="ECO:0000313" key="7">
    <source>
        <dbReference type="EMBL" id="KOO09361.1"/>
    </source>
</evidence>
<keyword evidence="8" id="KW-1185">Reference proteome</keyword>
<gene>
    <name evidence="7" type="ORF">AKJ31_03120</name>
</gene>